<name>A0ABQ4RXL6_9HYPH</name>
<organism evidence="2 3">
    <name type="scientific">Methylobacterium iners</name>
    <dbReference type="NCBI Taxonomy" id="418707"/>
    <lineage>
        <taxon>Bacteria</taxon>
        <taxon>Pseudomonadati</taxon>
        <taxon>Pseudomonadota</taxon>
        <taxon>Alphaproteobacteria</taxon>
        <taxon>Hyphomicrobiales</taxon>
        <taxon>Methylobacteriaceae</taxon>
        <taxon>Methylobacterium</taxon>
    </lineage>
</organism>
<keyword evidence="3" id="KW-1185">Reference proteome</keyword>
<dbReference type="SUPFAM" id="SSF55729">
    <property type="entry name" value="Acyl-CoA N-acyltransferases (Nat)"/>
    <property type="match status" value="1"/>
</dbReference>
<proteinExistence type="predicted"/>
<evidence type="ECO:0000259" key="1">
    <source>
        <dbReference type="PROSITE" id="PS51186"/>
    </source>
</evidence>
<feature type="domain" description="N-acetyltransferase" evidence="1">
    <location>
        <begin position="3"/>
        <end position="166"/>
    </location>
</feature>
<dbReference type="RefSeq" id="WP_238244731.1">
    <property type="nucleotide sequence ID" value="NZ_BPQP01000041.1"/>
</dbReference>
<accession>A0ABQ4RXL6</accession>
<dbReference type="Pfam" id="PF13420">
    <property type="entry name" value="Acetyltransf_4"/>
    <property type="match status" value="1"/>
</dbReference>
<dbReference type="PROSITE" id="PS51186">
    <property type="entry name" value="GNAT"/>
    <property type="match status" value="1"/>
</dbReference>
<comment type="caution">
    <text evidence="2">The sequence shown here is derived from an EMBL/GenBank/DDBJ whole genome shotgun (WGS) entry which is preliminary data.</text>
</comment>
<dbReference type="PANTHER" id="PTHR43072">
    <property type="entry name" value="N-ACETYLTRANSFERASE"/>
    <property type="match status" value="1"/>
</dbReference>
<sequence>MSLSIRDAGIDDLAAIAEIYRPHVLHGSATFETVPPSAAEMAARREAILAAGLPYLVAERDGRLLGYAYAGPYRARPAYRHTVENSVYVREGSGRQGAGGALLAALVARCEAGPWRQMVAVIGDSANAASIALHARHGFRVVGTLEAVGFKHGRWVDTVLMQRALGAGAGGDPPPPRS</sequence>
<dbReference type="Proteomes" id="UP001055125">
    <property type="component" value="Unassembled WGS sequence"/>
</dbReference>
<dbReference type="PANTHER" id="PTHR43072:SF8">
    <property type="entry name" value="ACYLTRANSFERASE FABY-RELATED"/>
    <property type="match status" value="1"/>
</dbReference>
<evidence type="ECO:0000313" key="2">
    <source>
        <dbReference type="EMBL" id="GJD95585.1"/>
    </source>
</evidence>
<gene>
    <name evidence="2" type="ORF">OCOJLMKI_2798</name>
</gene>
<evidence type="ECO:0000313" key="3">
    <source>
        <dbReference type="Proteomes" id="UP001055125"/>
    </source>
</evidence>
<reference evidence="2" key="2">
    <citation type="submission" date="2021-08" db="EMBL/GenBank/DDBJ databases">
        <authorList>
            <person name="Tani A."/>
            <person name="Ola A."/>
            <person name="Ogura Y."/>
            <person name="Katsura K."/>
            <person name="Hayashi T."/>
        </authorList>
    </citation>
    <scope>NUCLEOTIDE SEQUENCE</scope>
    <source>
        <strain evidence="2">DSM 19015</strain>
    </source>
</reference>
<protein>
    <submittedName>
        <fullName evidence="2">L-methionine sulfoximine/L-methionine sulfone acetyltransferase</fullName>
    </submittedName>
</protein>
<dbReference type="InterPro" id="IPR000182">
    <property type="entry name" value="GNAT_dom"/>
</dbReference>
<dbReference type="Gene3D" id="3.40.630.30">
    <property type="match status" value="1"/>
</dbReference>
<dbReference type="InterPro" id="IPR016181">
    <property type="entry name" value="Acyl_CoA_acyltransferase"/>
</dbReference>
<dbReference type="EMBL" id="BPQP01000041">
    <property type="protein sequence ID" value="GJD95585.1"/>
    <property type="molecule type" value="Genomic_DNA"/>
</dbReference>
<reference evidence="2" key="1">
    <citation type="journal article" date="2021" name="Front. Microbiol.">
        <title>Comprehensive Comparative Genomics and Phenotyping of Methylobacterium Species.</title>
        <authorList>
            <person name="Alessa O."/>
            <person name="Ogura Y."/>
            <person name="Fujitani Y."/>
            <person name="Takami H."/>
            <person name="Hayashi T."/>
            <person name="Sahin N."/>
            <person name="Tani A."/>
        </authorList>
    </citation>
    <scope>NUCLEOTIDE SEQUENCE</scope>
    <source>
        <strain evidence="2">DSM 19015</strain>
    </source>
</reference>